<organism evidence="1 2">
    <name type="scientific">Aquibacillus salsiterrae</name>
    <dbReference type="NCBI Taxonomy" id="2950439"/>
    <lineage>
        <taxon>Bacteria</taxon>
        <taxon>Bacillati</taxon>
        <taxon>Bacillota</taxon>
        <taxon>Bacilli</taxon>
        <taxon>Bacillales</taxon>
        <taxon>Bacillaceae</taxon>
        <taxon>Aquibacillus</taxon>
    </lineage>
</organism>
<dbReference type="EMBL" id="JAMQKC010000044">
    <property type="protein sequence ID" value="MDC3418712.1"/>
    <property type="molecule type" value="Genomic_DNA"/>
</dbReference>
<evidence type="ECO:0000313" key="1">
    <source>
        <dbReference type="EMBL" id="MDC3418712.1"/>
    </source>
</evidence>
<dbReference type="Gene3D" id="3.30.565.60">
    <property type="match status" value="1"/>
</dbReference>
<gene>
    <name evidence="1" type="ORF">NC799_17950</name>
</gene>
<dbReference type="Proteomes" id="UP001145069">
    <property type="component" value="Unassembled WGS sequence"/>
</dbReference>
<name>A0A9X3WF78_9BACI</name>
<dbReference type="Pfam" id="PF13749">
    <property type="entry name" value="HATPase_c_4"/>
    <property type="match status" value="1"/>
</dbReference>
<dbReference type="PANTHER" id="PTHR30595:SF6">
    <property type="entry name" value="SCHLAFEN ALBA-2 DOMAIN-CONTAINING PROTEIN"/>
    <property type="match status" value="1"/>
</dbReference>
<dbReference type="PANTHER" id="PTHR30595">
    <property type="entry name" value="GLPR-RELATED TRANSCRIPTIONAL REPRESSOR"/>
    <property type="match status" value="1"/>
</dbReference>
<evidence type="ECO:0008006" key="3">
    <source>
        <dbReference type="Google" id="ProtNLM"/>
    </source>
</evidence>
<reference evidence="1" key="1">
    <citation type="submission" date="2022-06" db="EMBL/GenBank/DDBJ databases">
        <title>Aquibacillus sp. a new bacterium isolated from soil saline samples.</title>
        <authorList>
            <person name="Galisteo C."/>
            <person name="De La Haba R."/>
            <person name="Sanchez-Porro C."/>
            <person name="Ventosa A."/>
        </authorList>
    </citation>
    <scope>NUCLEOTIDE SEQUENCE</scope>
    <source>
        <strain evidence="1">3ASR75-54</strain>
    </source>
</reference>
<evidence type="ECO:0000313" key="2">
    <source>
        <dbReference type="Proteomes" id="UP001145069"/>
    </source>
</evidence>
<sequence length="279" mass="32093">MLNTLIHANYFAEVGIVIEKEKSFFRFSNPGILRIPYEKAIEGGNSDPRNPFLFKMFSQLGLGERSGYGLENIHTTWRQQHWKMPALQEEFQPERTTLTLLTTSLLPDDIVKFIKFSLKDRYHLLSPDEVLILVTAYQEKSVTNVRLQTLTNKYAQDINKLLTNFVHEGLLETQGAGRGTEYILSEVFKPSQEIFDYIQQSNHSEKSEIQGNHEINLGNKEKILGNFSESYNQLLAIAKPARENARLKPVIMRELILSLCKEQFLSLNELSELLNREAS</sequence>
<accession>A0A9X3WF78</accession>
<dbReference type="InterPro" id="IPR038475">
    <property type="entry name" value="RecG_C_sf"/>
</dbReference>
<protein>
    <recommendedName>
        <fullName evidence="3">ATP-dependent DNA helicase RecG C-terminal domain-containing protein</fullName>
    </recommendedName>
</protein>
<dbReference type="AlphaFoldDB" id="A0A9X3WF78"/>
<proteinExistence type="predicted"/>
<comment type="caution">
    <text evidence="1">The sequence shown here is derived from an EMBL/GenBank/DDBJ whole genome shotgun (WGS) entry which is preliminary data.</text>
</comment>
<keyword evidence="2" id="KW-1185">Reference proteome</keyword>